<sequence>MSDVFSHPWLGGLFGDPEMAELWSAEAQLAHYTVFEVALAHALEAAGRVPPGHGAGAAASLADHAIDPVSLAGDVARDGLPIPALVRRWRAADPEHADAIHTGATSQDVMDTALALTLRAVSDLLLRRLGALDTALGDLSDRFGDRPLMGRTRMQAALPITVSDRLRDWRAPLAAQARRLEAARADVERLQLGGAVGTRHGFGADGQVIADAMAEQLGLASPDHAWHSDRGGVAHYAACLSGISGTLGKMGQDIALMAQQGLDEIRIAGGGGSSAMPHKSNPVLAELLVTLARLNAGYVSGMQNALIHEQERSGAAWMLEWALLPQMALVTGRSVSAAQALCDTIEDMGGS</sequence>
<accession>A0A1H8H2Z6</accession>
<comment type="similarity">
    <text evidence="1">Belongs to the class-II fumarase/aspartase family.</text>
</comment>
<dbReference type="GO" id="GO:0016829">
    <property type="term" value="F:lyase activity"/>
    <property type="evidence" value="ECO:0007669"/>
    <property type="project" value="UniProtKB-ARBA"/>
</dbReference>
<reference evidence="4" key="1">
    <citation type="submission" date="2016-10" db="EMBL/GenBank/DDBJ databases">
        <authorList>
            <person name="Varghese N."/>
            <person name="Submissions S."/>
        </authorList>
    </citation>
    <scope>NUCLEOTIDE SEQUENCE [LARGE SCALE GENOMIC DNA]</scope>
    <source>
        <strain evidence="4">DSM 26893</strain>
    </source>
</reference>
<feature type="domain" description="Fumarate lyase N-terminal" evidence="2">
    <location>
        <begin position="94"/>
        <end position="292"/>
    </location>
</feature>
<name>A0A1H8H2Z6_9RHOB</name>
<dbReference type="GO" id="GO:0016853">
    <property type="term" value="F:isomerase activity"/>
    <property type="evidence" value="ECO:0007669"/>
    <property type="project" value="UniProtKB-KW"/>
</dbReference>
<dbReference type="InterPro" id="IPR008948">
    <property type="entry name" value="L-Aspartase-like"/>
</dbReference>
<dbReference type="SUPFAM" id="SSF48557">
    <property type="entry name" value="L-aspartase-like"/>
    <property type="match status" value="1"/>
</dbReference>
<keyword evidence="3" id="KW-0413">Isomerase</keyword>
<protein>
    <submittedName>
        <fullName evidence="3">3-carboxy-cis,cis-muconate cycloisomerase</fullName>
    </submittedName>
</protein>
<evidence type="ECO:0000256" key="1">
    <source>
        <dbReference type="ARBA" id="ARBA00034772"/>
    </source>
</evidence>
<dbReference type="PROSITE" id="PS00163">
    <property type="entry name" value="FUMARATE_LYASES"/>
    <property type="match status" value="1"/>
</dbReference>
<keyword evidence="4" id="KW-1185">Reference proteome</keyword>
<evidence type="ECO:0000313" key="4">
    <source>
        <dbReference type="Proteomes" id="UP000199372"/>
    </source>
</evidence>
<dbReference type="OrthoDB" id="9768878at2"/>
<dbReference type="EMBL" id="FOCM01000004">
    <property type="protein sequence ID" value="SEN50400.1"/>
    <property type="molecule type" value="Genomic_DNA"/>
</dbReference>
<dbReference type="PRINTS" id="PR00149">
    <property type="entry name" value="FUMRATELYASE"/>
</dbReference>
<dbReference type="Gene3D" id="1.20.200.10">
    <property type="entry name" value="Fumarase/aspartase (Central domain)"/>
    <property type="match status" value="1"/>
</dbReference>
<proteinExistence type="inferred from homology"/>
<dbReference type="PANTHER" id="PTHR43172">
    <property type="entry name" value="ADENYLOSUCCINATE LYASE"/>
    <property type="match status" value="1"/>
</dbReference>
<dbReference type="PANTHER" id="PTHR43172:SF2">
    <property type="entry name" value="ADENYLOSUCCINATE LYASE C-TERMINAL DOMAIN-CONTAINING PROTEIN"/>
    <property type="match status" value="1"/>
</dbReference>
<dbReference type="NCBIfam" id="NF004631">
    <property type="entry name" value="PRK05975.1"/>
    <property type="match status" value="1"/>
</dbReference>
<organism evidence="3 4">
    <name type="scientific">Palleronia pelagia</name>
    <dbReference type="NCBI Taxonomy" id="387096"/>
    <lineage>
        <taxon>Bacteria</taxon>
        <taxon>Pseudomonadati</taxon>
        <taxon>Pseudomonadota</taxon>
        <taxon>Alphaproteobacteria</taxon>
        <taxon>Rhodobacterales</taxon>
        <taxon>Roseobacteraceae</taxon>
        <taxon>Palleronia</taxon>
    </lineage>
</organism>
<dbReference type="Pfam" id="PF00206">
    <property type="entry name" value="Lyase_1"/>
    <property type="match status" value="1"/>
</dbReference>
<dbReference type="Proteomes" id="UP000199372">
    <property type="component" value="Unassembled WGS sequence"/>
</dbReference>
<dbReference type="InterPro" id="IPR000362">
    <property type="entry name" value="Fumarate_lyase_fam"/>
</dbReference>
<dbReference type="InterPro" id="IPR022761">
    <property type="entry name" value="Fumarate_lyase_N"/>
</dbReference>
<dbReference type="AlphaFoldDB" id="A0A1H8H2Z6"/>
<dbReference type="PRINTS" id="PR00145">
    <property type="entry name" value="ARGSUCLYASE"/>
</dbReference>
<dbReference type="InterPro" id="IPR020557">
    <property type="entry name" value="Fumarate_lyase_CS"/>
</dbReference>
<gene>
    <name evidence="3" type="ORF">SAMN04488011_104295</name>
</gene>
<evidence type="ECO:0000259" key="2">
    <source>
        <dbReference type="Pfam" id="PF00206"/>
    </source>
</evidence>
<evidence type="ECO:0000313" key="3">
    <source>
        <dbReference type="EMBL" id="SEN50400.1"/>
    </source>
</evidence>